<dbReference type="SUPFAM" id="SSF103473">
    <property type="entry name" value="MFS general substrate transporter"/>
    <property type="match status" value="1"/>
</dbReference>
<feature type="transmembrane region" description="Helical" evidence="6">
    <location>
        <begin position="373"/>
        <end position="392"/>
    </location>
</feature>
<comment type="subcellular location">
    <subcellularLocation>
        <location evidence="1">Cell membrane</location>
        <topology evidence="1">Multi-pass membrane protein</topology>
    </subcellularLocation>
</comment>
<dbReference type="InterPro" id="IPR020846">
    <property type="entry name" value="MFS_dom"/>
</dbReference>
<dbReference type="PANTHER" id="PTHR43124:SF3">
    <property type="entry name" value="CHLORAMPHENICOL EFFLUX PUMP RV0191"/>
    <property type="match status" value="1"/>
</dbReference>
<feature type="transmembrane region" description="Helical" evidence="6">
    <location>
        <begin position="45"/>
        <end position="70"/>
    </location>
</feature>
<feature type="transmembrane region" description="Helical" evidence="6">
    <location>
        <begin position="343"/>
        <end position="361"/>
    </location>
</feature>
<accession>A0A0E4BWA9</accession>
<feature type="transmembrane region" description="Helical" evidence="6">
    <location>
        <begin position="111"/>
        <end position="132"/>
    </location>
</feature>
<evidence type="ECO:0000256" key="4">
    <source>
        <dbReference type="ARBA" id="ARBA00022989"/>
    </source>
</evidence>
<keyword evidence="3 6" id="KW-0812">Transmembrane</keyword>
<sequence>MQHGEARPHDHGLPAALYVISGASFAAALSARALDPVLPHVAEDFGVSIATAAGFAAVFAFTFSIIQPIVGAAADLFGKTRLMIGCLALLGLANILGALSTSFSVLFATRILAGIGSGGVFPVALSLTSDLVGPEKRQVAISRTLAGAMTGNLLGASASGLIGDFLGWRGVLAVLGVLVIVASIAVAAGFRGAKVKHPPKTSLSALKAGYRTIFTNPNAYVCYSAVFVEGCCVLGLFPYIASFLFELGQTSLSIAGIVIAGFAVGGLFYTLTVSRLLPWLGMKGMMIAGMTLVASQLVAVAFGPRWEVQALNLIVMGWGFYIAHGCLQVFASELSVEARATALSLHSFFFFMGQTVGPLAYGFGLQHGGKMPTLFVSAAIMVVLGIICARLLKPRAPADAREILFGPKGGSPHHDTVGSVYMAHELLLFWANRGVRPWTPSPSVCPA</sequence>
<feature type="transmembrane region" description="Helical" evidence="6">
    <location>
        <begin position="220"/>
        <end position="240"/>
    </location>
</feature>
<dbReference type="PROSITE" id="PS50850">
    <property type="entry name" value="MFS"/>
    <property type="match status" value="1"/>
</dbReference>
<dbReference type="InterPro" id="IPR050189">
    <property type="entry name" value="MFS_Efflux_Transporters"/>
</dbReference>
<dbReference type="Proteomes" id="UP000063308">
    <property type="component" value="Chromosome"/>
</dbReference>
<feature type="transmembrane region" description="Helical" evidence="6">
    <location>
        <begin position="144"/>
        <end position="162"/>
    </location>
</feature>
<gene>
    <name evidence="8" type="ORF">NK6_9500</name>
</gene>
<feature type="domain" description="Major facilitator superfamily (MFS) profile" evidence="7">
    <location>
        <begin position="16"/>
        <end position="397"/>
    </location>
</feature>
<feature type="transmembrane region" description="Helical" evidence="6">
    <location>
        <begin position="168"/>
        <end position="190"/>
    </location>
</feature>
<feature type="transmembrane region" description="Helical" evidence="6">
    <location>
        <begin position="12"/>
        <end position="33"/>
    </location>
</feature>
<evidence type="ECO:0000259" key="7">
    <source>
        <dbReference type="PROSITE" id="PS50850"/>
    </source>
</evidence>
<dbReference type="Pfam" id="PF07690">
    <property type="entry name" value="MFS_1"/>
    <property type="match status" value="1"/>
</dbReference>
<dbReference type="EMBL" id="AP014685">
    <property type="protein sequence ID" value="BAR62639.1"/>
    <property type="molecule type" value="Genomic_DNA"/>
</dbReference>
<name>A0A0E4BWA9_9BRAD</name>
<dbReference type="CDD" id="cd17324">
    <property type="entry name" value="MFS_NepI_like"/>
    <property type="match status" value="1"/>
</dbReference>
<feature type="transmembrane region" description="Helical" evidence="6">
    <location>
        <begin position="252"/>
        <end position="272"/>
    </location>
</feature>
<reference evidence="8 9" key="1">
    <citation type="submission" date="2014-11" db="EMBL/GenBank/DDBJ databases">
        <title>Symbiosis island explosion on the genome of extra-slow-growing strains of soybean bradyrhizobia with massive insertion sequences.</title>
        <authorList>
            <person name="Iida T."/>
            <person name="Minamisawa K."/>
        </authorList>
    </citation>
    <scope>NUCLEOTIDE SEQUENCE [LARGE SCALE GENOMIC DNA]</scope>
    <source>
        <strain evidence="8 9">NK6</strain>
    </source>
</reference>
<dbReference type="GO" id="GO:0022857">
    <property type="term" value="F:transmembrane transporter activity"/>
    <property type="evidence" value="ECO:0007669"/>
    <property type="project" value="InterPro"/>
</dbReference>
<evidence type="ECO:0000313" key="8">
    <source>
        <dbReference type="EMBL" id="BAR62639.1"/>
    </source>
</evidence>
<proteinExistence type="predicted"/>
<evidence type="ECO:0000256" key="5">
    <source>
        <dbReference type="ARBA" id="ARBA00023136"/>
    </source>
</evidence>
<organism evidence="8 9">
    <name type="scientific">Bradyrhizobium diazoefficiens</name>
    <dbReference type="NCBI Taxonomy" id="1355477"/>
    <lineage>
        <taxon>Bacteria</taxon>
        <taxon>Pseudomonadati</taxon>
        <taxon>Pseudomonadota</taxon>
        <taxon>Alphaproteobacteria</taxon>
        <taxon>Hyphomicrobiales</taxon>
        <taxon>Nitrobacteraceae</taxon>
        <taxon>Bradyrhizobium</taxon>
    </lineage>
</organism>
<dbReference type="InterPro" id="IPR036259">
    <property type="entry name" value="MFS_trans_sf"/>
</dbReference>
<feature type="transmembrane region" description="Helical" evidence="6">
    <location>
        <begin position="284"/>
        <end position="304"/>
    </location>
</feature>
<keyword evidence="4 6" id="KW-1133">Transmembrane helix</keyword>
<protein>
    <recommendedName>
        <fullName evidence="7">Major facilitator superfamily (MFS) profile domain-containing protein</fullName>
    </recommendedName>
</protein>
<dbReference type="RefSeq" id="WP_249162919.1">
    <property type="nucleotide sequence ID" value="NZ_JAFCKD010000023.1"/>
</dbReference>
<keyword evidence="5 6" id="KW-0472">Membrane</keyword>
<dbReference type="PANTHER" id="PTHR43124">
    <property type="entry name" value="PURINE EFFLUX PUMP PBUE"/>
    <property type="match status" value="1"/>
</dbReference>
<evidence type="ECO:0000313" key="9">
    <source>
        <dbReference type="Proteomes" id="UP000063308"/>
    </source>
</evidence>
<dbReference type="InterPro" id="IPR011701">
    <property type="entry name" value="MFS"/>
</dbReference>
<keyword evidence="2" id="KW-1003">Cell membrane</keyword>
<dbReference type="AlphaFoldDB" id="A0A0E4BWA9"/>
<evidence type="ECO:0000256" key="3">
    <source>
        <dbReference type="ARBA" id="ARBA00022692"/>
    </source>
</evidence>
<dbReference type="Gene3D" id="1.20.1250.20">
    <property type="entry name" value="MFS general substrate transporter like domains"/>
    <property type="match status" value="1"/>
</dbReference>
<dbReference type="GO" id="GO:0005886">
    <property type="term" value="C:plasma membrane"/>
    <property type="evidence" value="ECO:0007669"/>
    <property type="project" value="UniProtKB-SubCell"/>
</dbReference>
<evidence type="ECO:0000256" key="1">
    <source>
        <dbReference type="ARBA" id="ARBA00004651"/>
    </source>
</evidence>
<feature type="transmembrane region" description="Helical" evidence="6">
    <location>
        <begin position="82"/>
        <end position="105"/>
    </location>
</feature>
<evidence type="ECO:0000256" key="2">
    <source>
        <dbReference type="ARBA" id="ARBA00022475"/>
    </source>
</evidence>
<feature type="transmembrane region" description="Helical" evidence="6">
    <location>
        <begin position="310"/>
        <end position="331"/>
    </location>
</feature>
<evidence type="ECO:0000256" key="6">
    <source>
        <dbReference type="SAM" id="Phobius"/>
    </source>
</evidence>